<dbReference type="SMART" id="SM00060">
    <property type="entry name" value="FN3"/>
    <property type="match status" value="4"/>
</dbReference>
<accession>A0A7D9F0N9</accession>
<dbReference type="EMBL" id="CACRXK020010822">
    <property type="protein sequence ID" value="CAB4020177.1"/>
    <property type="molecule type" value="Genomic_DNA"/>
</dbReference>
<dbReference type="InterPro" id="IPR013783">
    <property type="entry name" value="Ig-like_fold"/>
</dbReference>
<dbReference type="InterPro" id="IPR050991">
    <property type="entry name" value="ECM_Regulatory_Proteins"/>
</dbReference>
<keyword evidence="3" id="KW-1185">Reference proteome</keyword>
<dbReference type="CDD" id="cd00063">
    <property type="entry name" value="FN3"/>
    <property type="match status" value="4"/>
</dbReference>
<dbReference type="AlphaFoldDB" id="A0A7D9F0N9"/>
<dbReference type="PROSITE" id="PS50853">
    <property type="entry name" value="FN3"/>
    <property type="match status" value="4"/>
</dbReference>
<comment type="caution">
    <text evidence="2">The sequence shown here is derived from an EMBL/GenBank/DDBJ whole genome shotgun (WGS) entry which is preliminary data.</text>
</comment>
<evidence type="ECO:0000313" key="3">
    <source>
        <dbReference type="Proteomes" id="UP001152795"/>
    </source>
</evidence>
<dbReference type="InterPro" id="IPR036116">
    <property type="entry name" value="FN3_sf"/>
</dbReference>
<dbReference type="Gene3D" id="2.60.40.10">
    <property type="entry name" value="Immunoglobulins"/>
    <property type="match status" value="4"/>
</dbReference>
<evidence type="ECO:0000256" key="1">
    <source>
        <dbReference type="ARBA" id="ARBA00022737"/>
    </source>
</evidence>
<feature type="non-terminal residue" evidence="2">
    <location>
        <position position="1"/>
    </location>
</feature>
<reference evidence="2" key="1">
    <citation type="submission" date="2020-04" db="EMBL/GenBank/DDBJ databases">
        <authorList>
            <person name="Alioto T."/>
            <person name="Alioto T."/>
            <person name="Gomez Garrido J."/>
        </authorList>
    </citation>
    <scope>NUCLEOTIDE SEQUENCE</scope>
    <source>
        <strain evidence="2">A484AB</strain>
    </source>
</reference>
<proteinExistence type="predicted"/>
<evidence type="ECO:0000313" key="2">
    <source>
        <dbReference type="EMBL" id="CAB4020177.1"/>
    </source>
</evidence>
<dbReference type="SUPFAM" id="SSF49265">
    <property type="entry name" value="Fibronectin type III"/>
    <property type="match status" value="2"/>
</dbReference>
<dbReference type="InterPro" id="IPR003961">
    <property type="entry name" value="FN3_dom"/>
</dbReference>
<sequence length="406" mass="44815">PGVPDNVKLSSASSSQLNLTWQKPGDPSGIIRGYVVTWIKVSNDRNEKFNGTLKRRISGGKDTWFVIDNLDPYSVYNVSLNAFTSAGNGPVVNRSDRTNESTPGIPRGLVATNISSTVLNVTWSEPSRRNGILTEYTVYYKLVQYDNNTLVSNPVWKFEQTDLRTVKLSGLEKYSLYEVNVSASTSEGKGIHVTNKYRTDEDVPGPPSNLRCGSPAKKSLDVSWSKPVDPNGVIRSYNVSWKKIRNKDAPDNESGSGSDATEKQSLTNIGNGELEPYTEYIVSVGARTLPELDYGEIVNIPCDTAADVPKTAPLNVIAVRLGPSKAQVRWEEIPKMNWQNSNITYIVKYKRSESTPETTEVKSSELSVELKSLNSNSNYTVYVFARNSVGDGKKSEIASFRTNSCK</sequence>
<dbReference type="PANTHER" id="PTHR46708">
    <property type="entry name" value="TENASCIN"/>
    <property type="match status" value="1"/>
</dbReference>
<gene>
    <name evidence="2" type="ORF">PACLA_8A044511</name>
</gene>
<keyword evidence="1" id="KW-0677">Repeat</keyword>
<dbReference type="OrthoDB" id="5988507at2759"/>
<protein>
    <submittedName>
        <fullName evidence="2">Phosphatidylinositol phosphatase PTPRQ isoform X1</fullName>
    </submittedName>
</protein>
<organism evidence="2 3">
    <name type="scientific">Paramuricea clavata</name>
    <name type="common">Red gorgonian</name>
    <name type="synonym">Violescent sea-whip</name>
    <dbReference type="NCBI Taxonomy" id="317549"/>
    <lineage>
        <taxon>Eukaryota</taxon>
        <taxon>Metazoa</taxon>
        <taxon>Cnidaria</taxon>
        <taxon>Anthozoa</taxon>
        <taxon>Octocorallia</taxon>
        <taxon>Malacalcyonacea</taxon>
        <taxon>Plexauridae</taxon>
        <taxon>Paramuricea</taxon>
    </lineage>
</organism>
<dbReference type="Proteomes" id="UP001152795">
    <property type="component" value="Unassembled WGS sequence"/>
</dbReference>
<dbReference type="Pfam" id="PF00041">
    <property type="entry name" value="fn3"/>
    <property type="match status" value="4"/>
</dbReference>
<name>A0A7D9F0N9_PARCT</name>
<dbReference type="PANTHER" id="PTHR46708:SF2">
    <property type="entry name" value="FIBRONECTIN TYPE-III DOMAIN-CONTAINING PROTEIN"/>
    <property type="match status" value="1"/>
</dbReference>